<organism evidence="1 2">
    <name type="scientific">Klebsiella michiganensis</name>
    <dbReference type="NCBI Taxonomy" id="1134687"/>
    <lineage>
        <taxon>Bacteria</taxon>
        <taxon>Pseudomonadati</taxon>
        <taxon>Pseudomonadota</taxon>
        <taxon>Gammaproteobacteria</taxon>
        <taxon>Enterobacterales</taxon>
        <taxon>Enterobacteriaceae</taxon>
        <taxon>Klebsiella/Raoultella group</taxon>
        <taxon>Klebsiella</taxon>
    </lineage>
</organism>
<dbReference type="AlphaFoldDB" id="A0AAJ1NVI6"/>
<evidence type="ECO:0000313" key="2">
    <source>
        <dbReference type="Proteomes" id="UP001159937"/>
    </source>
</evidence>
<sequence length="76" mass="9070">MKELKPHQQRLIVEHDELKAKIEALEKFIAESPIFGDLHDIEKKAMKLQLKAMRHYLKALDIRIQMQERKSERPAH</sequence>
<protein>
    <submittedName>
        <fullName evidence="1">Uncharacterized protein</fullName>
    </submittedName>
</protein>
<dbReference type="Proteomes" id="UP001159937">
    <property type="component" value="Unassembled WGS sequence"/>
</dbReference>
<dbReference type="RefSeq" id="WP_114507301.1">
    <property type="nucleotide sequence ID" value="NZ_JAOCBF010000021.1"/>
</dbReference>
<dbReference type="EMBL" id="JAOCBF010000021">
    <property type="protein sequence ID" value="MDH0964471.1"/>
    <property type="molecule type" value="Genomic_DNA"/>
</dbReference>
<name>A0AAJ1NVI6_9ENTR</name>
<comment type="caution">
    <text evidence="1">The sequence shown here is derived from an EMBL/GenBank/DDBJ whole genome shotgun (WGS) entry which is preliminary data.</text>
</comment>
<evidence type="ECO:0000313" key="1">
    <source>
        <dbReference type="EMBL" id="MDH0964471.1"/>
    </source>
</evidence>
<accession>A0AAJ1NVI6</accession>
<dbReference type="Pfam" id="PF21825">
    <property type="entry name" value="crAss001_48"/>
    <property type="match status" value="1"/>
</dbReference>
<gene>
    <name evidence="1" type="ORF">N5C89_16670</name>
</gene>
<reference evidence="1" key="1">
    <citation type="submission" date="2022-09" db="EMBL/GenBank/DDBJ databases">
        <title>Intensive care unit water sources are persistently colonized with multi-drug resistant bacteria and are the site of extensive horizontal gene transfer of antibiotic resistance genes.</title>
        <authorList>
            <person name="Diorio-Toth L."/>
        </authorList>
    </citation>
    <scope>NUCLEOTIDE SEQUENCE</scope>
    <source>
        <strain evidence="1">GD03918</strain>
    </source>
</reference>
<proteinExistence type="predicted"/>
<dbReference type="InterPro" id="IPR054052">
    <property type="entry name" value="Y16Q-like"/>
</dbReference>